<dbReference type="InterPro" id="IPR010721">
    <property type="entry name" value="UstE-like"/>
</dbReference>
<evidence type="ECO:0000256" key="1">
    <source>
        <dbReference type="SAM" id="Phobius"/>
    </source>
</evidence>
<reference evidence="2 3" key="1">
    <citation type="journal article" date="2015" name="Front. Microbiol.">
        <title>Genome sequence of the plant growth promoting endophytic yeast Rhodotorula graminis WP1.</title>
        <authorList>
            <person name="Firrincieli A."/>
            <person name="Otillar R."/>
            <person name="Salamov A."/>
            <person name="Schmutz J."/>
            <person name="Khan Z."/>
            <person name="Redman R.S."/>
            <person name="Fleck N.D."/>
            <person name="Lindquist E."/>
            <person name="Grigoriev I.V."/>
            <person name="Doty S.L."/>
        </authorList>
    </citation>
    <scope>NUCLEOTIDE SEQUENCE [LARGE SCALE GENOMIC DNA]</scope>
    <source>
        <strain evidence="2 3">WP1</strain>
    </source>
</reference>
<dbReference type="OrthoDB" id="201504at2759"/>
<keyword evidence="3" id="KW-1185">Reference proteome</keyword>
<keyword evidence="1" id="KW-0472">Membrane</keyword>
<evidence type="ECO:0008006" key="4">
    <source>
        <dbReference type="Google" id="ProtNLM"/>
    </source>
</evidence>
<dbReference type="Pfam" id="PF06966">
    <property type="entry name" value="DUF1295"/>
    <property type="match status" value="1"/>
</dbReference>
<dbReference type="EMBL" id="KQ474081">
    <property type="protein sequence ID" value="KPV74034.1"/>
    <property type="molecule type" value="Genomic_DNA"/>
</dbReference>
<keyword evidence="1" id="KW-1133">Transmembrane helix</keyword>
<dbReference type="GO" id="GO:0016020">
    <property type="term" value="C:membrane"/>
    <property type="evidence" value="ECO:0007669"/>
    <property type="project" value="TreeGrafter"/>
</dbReference>
<dbReference type="AlphaFoldDB" id="A0A0P9GKU2"/>
<protein>
    <recommendedName>
        <fullName evidence="4">Steroid 5-alpha reductase C-terminal domain-containing protein</fullName>
    </recommendedName>
</protein>
<dbReference type="GeneID" id="28977856"/>
<name>A0A0P9GKU2_RHOGW</name>
<keyword evidence="1" id="KW-0812">Transmembrane</keyword>
<feature type="transmembrane region" description="Helical" evidence="1">
    <location>
        <begin position="410"/>
        <end position="431"/>
    </location>
</feature>
<accession>A0A0P9GKU2</accession>
<evidence type="ECO:0000313" key="2">
    <source>
        <dbReference type="EMBL" id="KPV74034.1"/>
    </source>
</evidence>
<feature type="transmembrane region" description="Helical" evidence="1">
    <location>
        <begin position="211"/>
        <end position="230"/>
    </location>
</feature>
<sequence length="441" mass="48603">MTLLHPVTPHHAHHSLIPAISTFTSFLPSSLSIDHLRAWYTNPATDPLHPAIAFSLVTSAVVFVLGELTGNVSQVDRLWTSLPLIYSAHFTFWPLVTGQVTRIADLDHRILLVFALQCAWSARLTYQSARRGFLTLNPWGEEDYRWLVVRKRLPKWAFSLLDLVFIAFIQNLLLLAADLPQYLLLTHDRAASSHLSQLARLKPGHAPVARVPLNLADALLAALFIVTLALEMRADNEQQAFQNIKKRALDKRTKGHALTVKEQTAVERGFVAEGLWAWSRHPNFACEQATWYILYAFTVVPFLPLAQSFTSHPLSTLAHLGSSTPSDKAQSATAKLVDLVSSVPGALLPSHVDLDMALAALLHPYTTLRALSPVDPLSLLNQGALSRLGAQAKLAAHVAIAEVRADEGTYWNYAVLAPVIMSALFFSSTMLTEEISAGKYP</sequence>
<dbReference type="Proteomes" id="UP000053890">
    <property type="component" value="Unassembled WGS sequence"/>
</dbReference>
<dbReference type="PANTHER" id="PTHR32251:SF23">
    <property type="entry name" value="3-OXO-5-ALPHA-STEROID 4-DEHYDROGENASE (DUF1295)"/>
    <property type="match status" value="1"/>
</dbReference>
<proteinExistence type="predicted"/>
<evidence type="ECO:0000313" key="3">
    <source>
        <dbReference type="Proteomes" id="UP000053890"/>
    </source>
</evidence>
<gene>
    <name evidence="2" type="ORF">RHOBADRAFT_54602</name>
</gene>
<dbReference type="RefSeq" id="XP_018270083.1">
    <property type="nucleotide sequence ID" value="XM_018417408.1"/>
</dbReference>
<organism evidence="2 3">
    <name type="scientific">Rhodotorula graminis (strain WP1)</name>
    <dbReference type="NCBI Taxonomy" id="578459"/>
    <lineage>
        <taxon>Eukaryota</taxon>
        <taxon>Fungi</taxon>
        <taxon>Dikarya</taxon>
        <taxon>Basidiomycota</taxon>
        <taxon>Pucciniomycotina</taxon>
        <taxon>Microbotryomycetes</taxon>
        <taxon>Sporidiobolales</taxon>
        <taxon>Sporidiobolaceae</taxon>
        <taxon>Rhodotorula</taxon>
    </lineage>
</organism>
<feature type="transmembrane region" description="Helical" evidence="1">
    <location>
        <begin position="48"/>
        <end position="66"/>
    </location>
</feature>
<dbReference type="PANTHER" id="PTHR32251">
    <property type="entry name" value="3-OXO-5-ALPHA-STEROID 4-DEHYDROGENASE"/>
    <property type="match status" value="1"/>
</dbReference>
<dbReference type="OMA" id="CEQATWY"/>
<feature type="transmembrane region" description="Helical" evidence="1">
    <location>
        <begin position="156"/>
        <end position="177"/>
    </location>
</feature>